<evidence type="ECO:0000259" key="1">
    <source>
        <dbReference type="Pfam" id="PF14111"/>
    </source>
</evidence>
<dbReference type="EMBL" id="VAHF01000001">
    <property type="protein sequence ID" value="TXG72682.1"/>
    <property type="molecule type" value="Genomic_DNA"/>
</dbReference>
<proteinExistence type="predicted"/>
<dbReference type="AlphaFoldDB" id="A0A5C7IVZ1"/>
<dbReference type="Proteomes" id="UP000323000">
    <property type="component" value="Chromosome 1"/>
</dbReference>
<organism evidence="2 3">
    <name type="scientific">Acer yangbiense</name>
    <dbReference type="NCBI Taxonomy" id="1000413"/>
    <lineage>
        <taxon>Eukaryota</taxon>
        <taxon>Viridiplantae</taxon>
        <taxon>Streptophyta</taxon>
        <taxon>Embryophyta</taxon>
        <taxon>Tracheophyta</taxon>
        <taxon>Spermatophyta</taxon>
        <taxon>Magnoliopsida</taxon>
        <taxon>eudicotyledons</taxon>
        <taxon>Gunneridae</taxon>
        <taxon>Pentapetalae</taxon>
        <taxon>rosids</taxon>
        <taxon>malvids</taxon>
        <taxon>Sapindales</taxon>
        <taxon>Sapindaceae</taxon>
        <taxon>Hippocastanoideae</taxon>
        <taxon>Acereae</taxon>
        <taxon>Acer</taxon>
    </lineage>
</organism>
<gene>
    <name evidence="2" type="ORF">EZV62_001261</name>
</gene>
<comment type="caution">
    <text evidence="2">The sequence shown here is derived from an EMBL/GenBank/DDBJ whole genome shotgun (WGS) entry which is preliminary data.</text>
</comment>
<evidence type="ECO:0000313" key="3">
    <source>
        <dbReference type="Proteomes" id="UP000323000"/>
    </source>
</evidence>
<evidence type="ECO:0000313" key="2">
    <source>
        <dbReference type="EMBL" id="TXG72682.1"/>
    </source>
</evidence>
<dbReference type="Pfam" id="PF14111">
    <property type="entry name" value="DUF4283"/>
    <property type="match status" value="1"/>
</dbReference>
<accession>A0A5C7IVZ1</accession>
<dbReference type="InterPro" id="IPR025558">
    <property type="entry name" value="DUF4283"/>
</dbReference>
<name>A0A5C7IVZ1_9ROSI</name>
<sequence length="480" mass="53858">MSCSILDADCQIEDLSLEMEIGATNFSEADCWATPLSLAKQIVDKAEMEERGRLSREEQLFMEVQILFDGAFFSWILMRSPGKILSKKHVNREAFRTVIPRIWQTNLDIEVVQDNIFLFYFRNQSERFRVLTGEPWSFDNCLLVLEKRFGVGEVTSLAFNHVAVWIQVINTPLLCMTKEMEEFVGQLIGVLVDMDVGLQVSALDDDRCEVGSDFDFGPWLRASSPPGQHKSNGHYRFRGDNSGTGGGSQFFLPSVSLNPNHAYHNWRAILGGSGEDNLGLLNGRSVSKNDDQLVVGEMRLVEDKVGEGVNDEEPLLEGKIDRPLSSKKEVAKGNEIIMDMEHAMHATTVDVKMNEETDKEGRNQVVHNKGIADASEVYGWFESFIKDFRPSSINVVPSVSGSQVIPRWQAPKRDKVYKEWDGGDIISNGDVEADEGIWTRWSVDGDILKGRVYGVRENTTTNAEDNPSNGRLDLNLGDLL</sequence>
<keyword evidence="3" id="KW-1185">Reference proteome</keyword>
<dbReference type="InterPro" id="IPR040256">
    <property type="entry name" value="At4g02000-like"/>
</dbReference>
<reference evidence="3" key="1">
    <citation type="journal article" date="2019" name="Gigascience">
        <title>De novo genome assembly of the endangered Acer yangbiense, a plant species with extremely small populations endemic to Yunnan Province, China.</title>
        <authorList>
            <person name="Yang J."/>
            <person name="Wariss H.M."/>
            <person name="Tao L."/>
            <person name="Zhang R."/>
            <person name="Yun Q."/>
            <person name="Hollingsworth P."/>
            <person name="Dao Z."/>
            <person name="Luo G."/>
            <person name="Guo H."/>
            <person name="Ma Y."/>
            <person name="Sun W."/>
        </authorList>
    </citation>
    <scope>NUCLEOTIDE SEQUENCE [LARGE SCALE GENOMIC DNA]</scope>
    <source>
        <strain evidence="3">cv. Malutang</strain>
    </source>
</reference>
<protein>
    <recommendedName>
        <fullName evidence="1">DUF4283 domain-containing protein</fullName>
    </recommendedName>
</protein>
<dbReference type="OrthoDB" id="1750606at2759"/>
<dbReference type="PANTHER" id="PTHR31286:SF167">
    <property type="entry name" value="OS09G0268800 PROTEIN"/>
    <property type="match status" value="1"/>
</dbReference>
<feature type="domain" description="DUF4283" evidence="1">
    <location>
        <begin position="85"/>
        <end position="147"/>
    </location>
</feature>
<dbReference type="PANTHER" id="PTHR31286">
    <property type="entry name" value="GLYCINE-RICH CELL WALL STRUCTURAL PROTEIN 1.8-LIKE"/>
    <property type="match status" value="1"/>
</dbReference>